<protein>
    <submittedName>
        <fullName evidence="2">Uncharacterized protein</fullName>
    </submittedName>
</protein>
<evidence type="ECO:0000256" key="1">
    <source>
        <dbReference type="SAM" id="MobiDB-lite"/>
    </source>
</evidence>
<evidence type="ECO:0000313" key="2">
    <source>
        <dbReference type="EMBL" id="MBW0466543.1"/>
    </source>
</evidence>
<name>A0A9Q3BK48_9BASI</name>
<evidence type="ECO:0000313" key="3">
    <source>
        <dbReference type="Proteomes" id="UP000765509"/>
    </source>
</evidence>
<feature type="region of interest" description="Disordered" evidence="1">
    <location>
        <begin position="1"/>
        <end position="50"/>
    </location>
</feature>
<dbReference type="Proteomes" id="UP000765509">
    <property type="component" value="Unassembled WGS sequence"/>
</dbReference>
<keyword evidence="3" id="KW-1185">Reference proteome</keyword>
<comment type="caution">
    <text evidence="2">The sequence shown here is derived from an EMBL/GenBank/DDBJ whole genome shotgun (WGS) entry which is preliminary data.</text>
</comment>
<reference evidence="2" key="1">
    <citation type="submission" date="2021-03" db="EMBL/GenBank/DDBJ databases">
        <title>Draft genome sequence of rust myrtle Austropuccinia psidii MF-1, a brazilian biotype.</title>
        <authorList>
            <person name="Quecine M.C."/>
            <person name="Pachon D.M.R."/>
            <person name="Bonatelli M.L."/>
            <person name="Correr F.H."/>
            <person name="Franceschini L.M."/>
            <person name="Leite T.F."/>
            <person name="Margarido G.R.A."/>
            <person name="Almeida C.A."/>
            <person name="Ferrarezi J.A."/>
            <person name="Labate C.A."/>
        </authorList>
    </citation>
    <scope>NUCLEOTIDE SEQUENCE</scope>
    <source>
        <strain evidence="2">MF-1</strain>
    </source>
</reference>
<sequence>MQEEAPSQRGGIKSILGASEDEEGEDSVQEEDPEVTEVTTSLGGAPEAPEAQNLALYNQSIVSQGKANFVKMMERMTQLMGQLTQGVASWDNSRVPEFKTPSMKAPDHSDGTQAPELMGLIQSCQLIFHNYQAKFFSDRKKVLYSIYFLTGRA</sequence>
<feature type="compositionally biased region" description="Acidic residues" evidence="1">
    <location>
        <begin position="19"/>
        <end position="35"/>
    </location>
</feature>
<gene>
    <name evidence="2" type="ORF">O181_006258</name>
</gene>
<proteinExistence type="predicted"/>
<dbReference type="AlphaFoldDB" id="A0A9Q3BK48"/>
<dbReference type="EMBL" id="AVOT02001329">
    <property type="protein sequence ID" value="MBW0466543.1"/>
    <property type="molecule type" value="Genomic_DNA"/>
</dbReference>
<dbReference type="OrthoDB" id="2506111at2759"/>
<organism evidence="2 3">
    <name type="scientific">Austropuccinia psidii MF-1</name>
    <dbReference type="NCBI Taxonomy" id="1389203"/>
    <lineage>
        <taxon>Eukaryota</taxon>
        <taxon>Fungi</taxon>
        <taxon>Dikarya</taxon>
        <taxon>Basidiomycota</taxon>
        <taxon>Pucciniomycotina</taxon>
        <taxon>Pucciniomycetes</taxon>
        <taxon>Pucciniales</taxon>
        <taxon>Sphaerophragmiaceae</taxon>
        <taxon>Austropuccinia</taxon>
    </lineage>
</organism>
<accession>A0A9Q3BK48</accession>